<proteinExistence type="predicted"/>
<feature type="non-terminal residue" evidence="1">
    <location>
        <position position="48"/>
    </location>
</feature>
<feature type="non-terminal residue" evidence="1">
    <location>
        <position position="1"/>
    </location>
</feature>
<dbReference type="EMBL" id="UINC01117392">
    <property type="protein sequence ID" value="SVC89786.1"/>
    <property type="molecule type" value="Genomic_DNA"/>
</dbReference>
<reference evidence="1" key="1">
    <citation type="submission" date="2018-05" db="EMBL/GenBank/DDBJ databases">
        <authorList>
            <person name="Lanie J.A."/>
            <person name="Ng W.-L."/>
            <person name="Kazmierczak K.M."/>
            <person name="Andrzejewski T.M."/>
            <person name="Davidsen T.M."/>
            <person name="Wayne K.J."/>
            <person name="Tettelin H."/>
            <person name="Glass J.I."/>
            <person name="Rusch D."/>
            <person name="Podicherti R."/>
            <person name="Tsui H.-C.T."/>
            <person name="Winkler M.E."/>
        </authorList>
    </citation>
    <scope>NUCLEOTIDE SEQUENCE</scope>
</reference>
<protein>
    <submittedName>
        <fullName evidence="1">Uncharacterized protein</fullName>
    </submittedName>
</protein>
<dbReference type="AlphaFoldDB" id="A0A382QWG4"/>
<name>A0A382QWG4_9ZZZZ</name>
<organism evidence="1">
    <name type="scientific">marine metagenome</name>
    <dbReference type="NCBI Taxonomy" id="408172"/>
    <lineage>
        <taxon>unclassified sequences</taxon>
        <taxon>metagenomes</taxon>
        <taxon>ecological metagenomes</taxon>
    </lineage>
</organism>
<accession>A0A382QWG4</accession>
<evidence type="ECO:0000313" key="1">
    <source>
        <dbReference type="EMBL" id="SVC89786.1"/>
    </source>
</evidence>
<gene>
    <name evidence="1" type="ORF">METZ01_LOCUS342640</name>
</gene>
<sequence length="48" mass="5223">VVEKQFYIAVAGFGTHEPLDITGTGPCITIDIYSRCQHHGAFKGSSRN</sequence>